<dbReference type="AlphaFoldDB" id="E4TET5"/>
<dbReference type="HOGENOM" id="CLU_095681_0_0_0"/>
<dbReference type="Proteomes" id="UP000007039">
    <property type="component" value="Chromosome"/>
</dbReference>
<dbReference type="GO" id="GO:0009036">
    <property type="term" value="F:type II site-specific deoxyribonuclease activity"/>
    <property type="evidence" value="ECO:0007669"/>
    <property type="project" value="UniProtKB-EC"/>
</dbReference>
<feature type="domain" description="Dam-replacing protein HTH" evidence="1">
    <location>
        <begin position="187"/>
        <end position="256"/>
    </location>
</feature>
<dbReference type="KEGG" id="cni:Calni_0428"/>
<gene>
    <name evidence="2" type="ordered locus">Calni_0428</name>
</gene>
<dbReference type="CDD" id="cd22319">
    <property type="entry name" value="DpnI-like"/>
    <property type="match status" value="1"/>
</dbReference>
<reference evidence="2 3" key="2">
    <citation type="journal article" date="2011" name="Stand. Genomic Sci.">
        <title>Complete genome sequence of Calditerrivibrio nitroreducens type strain (Yu37-1).</title>
        <authorList>
            <person name="Pitluck S."/>
            <person name="Sikorski J."/>
            <person name="Zeytun A."/>
            <person name="Lapidus A."/>
            <person name="Nolan M."/>
            <person name="Lucas S."/>
            <person name="Hammon N."/>
            <person name="Deshpande S."/>
            <person name="Cheng J.F."/>
            <person name="Tapia R."/>
            <person name="Han C."/>
            <person name="Goodwin L."/>
            <person name="Liolios K."/>
            <person name="Pagani I."/>
            <person name="Ivanova N."/>
            <person name="Mavromatis K."/>
            <person name="Pati A."/>
            <person name="Chen A."/>
            <person name="Palaniappan K."/>
            <person name="Hauser L."/>
            <person name="Chang Y.J."/>
            <person name="Jeffries C.D."/>
            <person name="Detter J.C."/>
            <person name="Brambilla E."/>
            <person name="Djao O.D."/>
            <person name="Rohde M."/>
            <person name="Spring S."/>
            <person name="Goker M."/>
            <person name="Woyke T."/>
            <person name="Bristow J."/>
            <person name="Eisen J.A."/>
            <person name="Markowitz V."/>
            <person name="Hugenholtz P."/>
            <person name="Kyrpides N.C."/>
            <person name="Klenk H.P."/>
            <person name="Land M."/>
        </authorList>
    </citation>
    <scope>NUCLEOTIDE SEQUENCE [LARGE SCALE GENOMIC DNA]</scope>
    <source>
        <strain evidence="3">DSM 19672 / NBRC 101217 / Yu37-1</strain>
    </source>
</reference>
<accession>E4TET5</accession>
<dbReference type="Gene3D" id="1.10.10.10">
    <property type="entry name" value="Winged helix-like DNA-binding domain superfamily/Winged helix DNA-binding domain"/>
    <property type="match status" value="1"/>
</dbReference>
<keyword evidence="3" id="KW-1185">Reference proteome</keyword>
<dbReference type="Gene3D" id="3.40.210.30">
    <property type="entry name" value="Dam replacing family, catalytic PD-(D/E)XK domain"/>
    <property type="match status" value="1"/>
</dbReference>
<dbReference type="Pfam" id="PF17726">
    <property type="entry name" value="DpnI_C"/>
    <property type="match status" value="1"/>
</dbReference>
<evidence type="ECO:0000313" key="2">
    <source>
        <dbReference type="EMBL" id="ADR18341.1"/>
    </source>
</evidence>
<dbReference type="REBASE" id="29526">
    <property type="entry name" value="Cni19672ORF428P"/>
</dbReference>
<dbReference type="EMBL" id="CP002347">
    <property type="protein sequence ID" value="ADR18341.1"/>
    <property type="molecule type" value="Genomic_DNA"/>
</dbReference>
<protein>
    <submittedName>
        <fullName evidence="2">Type II site-specific deoxyribonuclease</fullName>
        <ecNumber evidence="2">3.1.21.4</ecNumber>
    </submittedName>
</protein>
<sequence length="258" mass="30412">MDMNINLNTNIAANYRSNTQKIRVITEYWVKQNGYCPNCGNKLLSFANNRPVSDFFCDNCKEEFELKSKKGAEIGMKIVDGAYSSMLNRITSERNPHFFFLTYDKTKMTVVNFFIIPNFYFTPEIIEKRNPLTPTAKRSGWIGCNINLSLIPEMGKVFYVKNSITFSKYEVLHDWEKTQFLKTEERESRGWIIDILNCIDKIDKEIFSLQDIYKFESHLKLKHPNNNFIKDKIRQQLQLLRDKGIIEFLGKGKYRKVH</sequence>
<evidence type="ECO:0000313" key="3">
    <source>
        <dbReference type="Proteomes" id="UP000007039"/>
    </source>
</evidence>
<keyword evidence="2" id="KW-0378">Hydrolase</keyword>
<reference key="1">
    <citation type="submission" date="2010-11" db="EMBL/GenBank/DDBJ databases">
        <title>The complete genome of chromosome of Calditerrivibrio nitroreducens DSM 19672.</title>
        <authorList>
            <consortium name="US DOE Joint Genome Institute (JGI-PGF)"/>
            <person name="Lucas S."/>
            <person name="Copeland A."/>
            <person name="Lapidus A."/>
            <person name="Bruce D."/>
            <person name="Goodwin L."/>
            <person name="Pitluck S."/>
            <person name="Kyrpides N."/>
            <person name="Mavromatis K."/>
            <person name="Ivanova N."/>
            <person name="Mikhailova N."/>
            <person name="Zeytun A."/>
            <person name="Brettin T."/>
            <person name="Detter J.C."/>
            <person name="Tapia R."/>
            <person name="Han C."/>
            <person name="Land M."/>
            <person name="Hauser L."/>
            <person name="Markowitz V."/>
            <person name="Cheng J.-F."/>
            <person name="Hugenholtz P."/>
            <person name="Woyke T."/>
            <person name="Wu D."/>
            <person name="Spring S."/>
            <person name="Schroeder M."/>
            <person name="Brambilla E."/>
            <person name="Klenk H.-P."/>
            <person name="Eisen J.A."/>
        </authorList>
    </citation>
    <scope>NUCLEOTIDE SEQUENCE [LARGE SCALE GENOMIC DNA]</scope>
    <source>
        <strain>DSM 19672</strain>
    </source>
</reference>
<dbReference type="InterPro" id="IPR036388">
    <property type="entry name" value="WH-like_DNA-bd_sf"/>
</dbReference>
<dbReference type="eggNOG" id="ENOG502Z8N2">
    <property type="taxonomic scope" value="Bacteria"/>
</dbReference>
<dbReference type="InterPro" id="IPR041368">
    <property type="entry name" value="DRP_C"/>
</dbReference>
<dbReference type="InterPro" id="IPR010324">
    <property type="entry name" value="DRP"/>
</dbReference>
<dbReference type="InterPro" id="IPR043025">
    <property type="entry name" value="DRP_PD-(D/E)XK_dom"/>
</dbReference>
<dbReference type="EC" id="3.1.21.4" evidence="2"/>
<dbReference type="Pfam" id="PF06044">
    <property type="entry name" value="DpnI"/>
    <property type="match status" value="1"/>
</dbReference>
<name>E4TET5_CALNY</name>
<organism evidence="2 3">
    <name type="scientific">Calditerrivibrio nitroreducens (strain DSM 19672 / NBRC 101217 / Yu37-1)</name>
    <dbReference type="NCBI Taxonomy" id="768670"/>
    <lineage>
        <taxon>Bacteria</taxon>
        <taxon>Pseudomonadati</taxon>
        <taxon>Deferribacterota</taxon>
        <taxon>Deferribacteres</taxon>
        <taxon>Deferribacterales</taxon>
        <taxon>Calditerrivibrionaceae</taxon>
    </lineage>
</organism>
<evidence type="ECO:0000259" key="1">
    <source>
        <dbReference type="Pfam" id="PF17726"/>
    </source>
</evidence>
<proteinExistence type="predicted"/>